<keyword evidence="2" id="KW-1185">Reference proteome</keyword>
<reference evidence="1 2" key="1">
    <citation type="journal article" date="2019" name="Nat. Ecol. Evol.">
        <title>Megaphylogeny resolves global patterns of mushroom evolution.</title>
        <authorList>
            <person name="Varga T."/>
            <person name="Krizsan K."/>
            <person name="Foldi C."/>
            <person name="Dima B."/>
            <person name="Sanchez-Garcia M."/>
            <person name="Sanchez-Ramirez S."/>
            <person name="Szollosi G.J."/>
            <person name="Szarkandi J.G."/>
            <person name="Papp V."/>
            <person name="Albert L."/>
            <person name="Andreopoulos W."/>
            <person name="Angelini C."/>
            <person name="Antonin V."/>
            <person name="Barry K.W."/>
            <person name="Bougher N.L."/>
            <person name="Buchanan P."/>
            <person name="Buyck B."/>
            <person name="Bense V."/>
            <person name="Catcheside P."/>
            <person name="Chovatia M."/>
            <person name="Cooper J."/>
            <person name="Damon W."/>
            <person name="Desjardin D."/>
            <person name="Finy P."/>
            <person name="Geml J."/>
            <person name="Haridas S."/>
            <person name="Hughes K."/>
            <person name="Justo A."/>
            <person name="Karasinski D."/>
            <person name="Kautmanova I."/>
            <person name="Kiss B."/>
            <person name="Kocsube S."/>
            <person name="Kotiranta H."/>
            <person name="LaButti K.M."/>
            <person name="Lechner B.E."/>
            <person name="Liimatainen K."/>
            <person name="Lipzen A."/>
            <person name="Lukacs Z."/>
            <person name="Mihaltcheva S."/>
            <person name="Morgado L.N."/>
            <person name="Niskanen T."/>
            <person name="Noordeloos M.E."/>
            <person name="Ohm R.A."/>
            <person name="Ortiz-Santana B."/>
            <person name="Ovrebo C."/>
            <person name="Racz N."/>
            <person name="Riley R."/>
            <person name="Savchenko A."/>
            <person name="Shiryaev A."/>
            <person name="Soop K."/>
            <person name="Spirin V."/>
            <person name="Szebenyi C."/>
            <person name="Tomsovsky M."/>
            <person name="Tulloss R.E."/>
            <person name="Uehling J."/>
            <person name="Grigoriev I.V."/>
            <person name="Vagvolgyi C."/>
            <person name="Papp T."/>
            <person name="Martin F.M."/>
            <person name="Miettinen O."/>
            <person name="Hibbett D.S."/>
            <person name="Nagy L.G."/>
        </authorList>
    </citation>
    <scope>NUCLEOTIDE SEQUENCE [LARGE SCALE GENOMIC DNA]</scope>
    <source>
        <strain evidence="1 2">NL-1719</strain>
    </source>
</reference>
<dbReference type="EMBL" id="ML208393">
    <property type="protein sequence ID" value="TFK66818.1"/>
    <property type="molecule type" value="Genomic_DNA"/>
</dbReference>
<evidence type="ECO:0000313" key="1">
    <source>
        <dbReference type="EMBL" id="TFK66818.1"/>
    </source>
</evidence>
<evidence type="ECO:0000313" key="2">
    <source>
        <dbReference type="Proteomes" id="UP000308600"/>
    </source>
</evidence>
<accession>A0ACD3ALM7</accession>
<name>A0ACD3ALM7_9AGAR</name>
<gene>
    <name evidence="1" type="ORF">BDN72DRAFT_859606</name>
</gene>
<proteinExistence type="predicted"/>
<dbReference type="Proteomes" id="UP000308600">
    <property type="component" value="Unassembled WGS sequence"/>
</dbReference>
<sequence>MTGDRSTRRTRRVSLPGRWVSWLLGVRITDRDQPDLVLGTFVVHLGPYHCEQDEESAGERAVIRLWVVGYLIAIRGGLVFVEKVAGLGRRTSKTEKCIRRTPQPSGLSRGADSAVETGSEATSASGLIVDGALATSGLSSQDYRRFTWAVPLGR</sequence>
<organism evidence="1 2">
    <name type="scientific">Pluteus cervinus</name>
    <dbReference type="NCBI Taxonomy" id="181527"/>
    <lineage>
        <taxon>Eukaryota</taxon>
        <taxon>Fungi</taxon>
        <taxon>Dikarya</taxon>
        <taxon>Basidiomycota</taxon>
        <taxon>Agaricomycotina</taxon>
        <taxon>Agaricomycetes</taxon>
        <taxon>Agaricomycetidae</taxon>
        <taxon>Agaricales</taxon>
        <taxon>Pluteineae</taxon>
        <taxon>Pluteaceae</taxon>
        <taxon>Pluteus</taxon>
    </lineage>
</organism>
<protein>
    <submittedName>
        <fullName evidence="1">Uncharacterized protein</fullName>
    </submittedName>
</protein>